<evidence type="ECO:0000259" key="6">
    <source>
        <dbReference type="Pfam" id="PF07635"/>
    </source>
</evidence>
<feature type="domain" description="DUF1585" evidence="2">
    <location>
        <begin position="775"/>
        <end position="846"/>
    </location>
</feature>
<dbReference type="RefSeq" id="WP_099261160.1">
    <property type="nucleotide sequence ID" value="NZ_NIZW01000009.1"/>
</dbReference>
<gene>
    <name evidence="8" type="ORF">CEE69_13425</name>
</gene>
<dbReference type="Pfam" id="PF07635">
    <property type="entry name" value="PSCyt1"/>
    <property type="match status" value="1"/>
</dbReference>
<protein>
    <recommendedName>
        <fullName evidence="10">Cytochrome c domain-containing protein</fullName>
    </recommendedName>
</protein>
<evidence type="ECO:0008006" key="10">
    <source>
        <dbReference type="Google" id="ProtNLM"/>
    </source>
</evidence>
<evidence type="ECO:0000259" key="3">
    <source>
        <dbReference type="Pfam" id="PF07626"/>
    </source>
</evidence>
<dbReference type="InterPro" id="IPR011478">
    <property type="entry name" value="DUF1585"/>
</dbReference>
<feature type="domain" description="DUF1595" evidence="7">
    <location>
        <begin position="431"/>
        <end position="492"/>
    </location>
</feature>
<feature type="chain" id="PRO_5013544904" description="Cytochrome c domain-containing protein" evidence="1">
    <location>
        <begin position="22"/>
        <end position="849"/>
    </location>
</feature>
<dbReference type="InterPro" id="IPR013036">
    <property type="entry name" value="DUF1587"/>
</dbReference>
<keyword evidence="9" id="KW-1185">Reference proteome</keyword>
<dbReference type="InterPro" id="IPR013039">
    <property type="entry name" value="DUF1588"/>
</dbReference>
<dbReference type="AlphaFoldDB" id="A0A2G1W779"/>
<dbReference type="Pfam" id="PF07627">
    <property type="entry name" value="PSCyt3"/>
    <property type="match status" value="1"/>
</dbReference>
<evidence type="ECO:0000259" key="7">
    <source>
        <dbReference type="Pfam" id="PF07637"/>
    </source>
</evidence>
<sequence>MVLLRTSFALLFAVAFQTATGAEVPNTEMPQRHAELLENHCLDCHDSATKEANIDLETLSMNVSKDMATAELWSKVLGALNSGEMPPEDSEPLRDADKLAFLEDLSQKMVTARQILSDSGGDVVMRRLNRREYANTVESLLGVRPDVTTLPDDQATAGFDTAGASLFLSSDQIEQYHATATTNLRLMLLPRKRPATKTVRIEPEDYYTPHYTEAAEQMRDIGKRANAFLAQSEKPASEFGLLDEYQAKKQKVQEWLPLMEDYLARPETQTGITLIMTIKQGGYTKVKLPTQHPDADGLYHLKIRAAMYPDADERHHYLEFSSGFGTGRKLLGWRKVSAPLDDPQLIDFEFSHEPGAKQQVWIHQRSHQDRGDKNLATLHMRENGIGTPPGIWIDSVELSGPLPSAQTDAIQAARDSILFEQPSDMEESEYVREVIRRFATRAFRGSPPADEYLQRLGEHYQTARDQGQTLAEALISPLSIVMASPSFLYQVEQADSDQQRSLLPTELAVRLSYFLCSAPPDEELLALAESGELSDPATLASQTERLLQDQRSVAFLEGFVHQWLQMERLDMFQFNGADFPNFDNAVRENARQELFETFAYLLDNDLPLQKLLKADFVVINDLLAGYYEIEGVQGHEFRKVPVPANSIRGGLLGTAAVLAMGSDGQRSSPVERGAWVLRHLLHDPPPPAPPNVPQLSRLAGESLSARDLARAHQEQPQCANCHRKIDPIGFGLENFDAAGQWRNQEVIGLGKRRYGRWQDEVRFDIEPAGTLPNEQAFSNFFELRDAVAEHEDEFARGFTEALIAYGLGRPFGFTDAELAEQISSQAKQHNHSIREFIHALIQSRAFQTH</sequence>
<comment type="caution">
    <text evidence="8">The sequence shown here is derived from an EMBL/GenBank/DDBJ whole genome shotgun (WGS) entry which is preliminary data.</text>
</comment>
<dbReference type="OrthoDB" id="175242at2"/>
<accession>A0A2G1W779</accession>
<keyword evidence="1" id="KW-0732">Signal</keyword>
<evidence type="ECO:0000259" key="4">
    <source>
        <dbReference type="Pfam" id="PF07627"/>
    </source>
</evidence>
<evidence type="ECO:0000259" key="2">
    <source>
        <dbReference type="Pfam" id="PF07624"/>
    </source>
</evidence>
<dbReference type="Proteomes" id="UP000225740">
    <property type="component" value="Unassembled WGS sequence"/>
</dbReference>
<feature type="domain" description="Cytochrome C Planctomycete-type" evidence="6">
    <location>
        <begin position="41"/>
        <end position="89"/>
    </location>
</feature>
<dbReference type="GeneID" id="90609107"/>
<evidence type="ECO:0000259" key="5">
    <source>
        <dbReference type="Pfam" id="PF07631"/>
    </source>
</evidence>
<reference evidence="8 9" key="1">
    <citation type="submission" date="2017-06" db="EMBL/GenBank/DDBJ databases">
        <title>Description of Rhodopirellula bahusiensis sp. nov.</title>
        <authorList>
            <person name="Kizina J."/>
            <person name="Harder J."/>
        </authorList>
    </citation>
    <scope>NUCLEOTIDE SEQUENCE [LARGE SCALE GENOMIC DNA]</scope>
    <source>
        <strain evidence="8 9">SWK21</strain>
    </source>
</reference>
<dbReference type="InterPro" id="IPR013042">
    <property type="entry name" value="DUF1592"/>
</dbReference>
<dbReference type="EMBL" id="NIZW01000009">
    <property type="protein sequence ID" value="PHQ34861.1"/>
    <property type="molecule type" value="Genomic_DNA"/>
</dbReference>
<feature type="domain" description="DUF1587" evidence="3">
    <location>
        <begin position="126"/>
        <end position="185"/>
    </location>
</feature>
<feature type="domain" description="DUF1588" evidence="4">
    <location>
        <begin position="648"/>
        <end position="745"/>
    </location>
</feature>
<evidence type="ECO:0000256" key="1">
    <source>
        <dbReference type="SAM" id="SignalP"/>
    </source>
</evidence>
<feature type="signal peptide" evidence="1">
    <location>
        <begin position="1"/>
        <end position="21"/>
    </location>
</feature>
<organism evidence="8 9">
    <name type="scientific">Rhodopirellula bahusiensis</name>
    <dbReference type="NCBI Taxonomy" id="2014065"/>
    <lineage>
        <taxon>Bacteria</taxon>
        <taxon>Pseudomonadati</taxon>
        <taxon>Planctomycetota</taxon>
        <taxon>Planctomycetia</taxon>
        <taxon>Pirellulales</taxon>
        <taxon>Pirellulaceae</taxon>
        <taxon>Rhodopirellula</taxon>
    </lineage>
</organism>
<dbReference type="Pfam" id="PF07624">
    <property type="entry name" value="PSD2"/>
    <property type="match status" value="1"/>
</dbReference>
<dbReference type="InterPro" id="IPR011429">
    <property type="entry name" value="Cyt_c_Planctomycete-type"/>
</dbReference>
<dbReference type="Pfam" id="PF07631">
    <property type="entry name" value="PSD4"/>
    <property type="match status" value="1"/>
</dbReference>
<feature type="domain" description="DUF1592" evidence="5">
    <location>
        <begin position="504"/>
        <end position="629"/>
    </location>
</feature>
<dbReference type="Pfam" id="PF07637">
    <property type="entry name" value="PSD5"/>
    <property type="match status" value="1"/>
</dbReference>
<dbReference type="Pfam" id="PF07626">
    <property type="entry name" value="PSD3"/>
    <property type="match status" value="1"/>
</dbReference>
<proteinExistence type="predicted"/>
<evidence type="ECO:0000313" key="8">
    <source>
        <dbReference type="EMBL" id="PHQ34861.1"/>
    </source>
</evidence>
<evidence type="ECO:0000313" key="9">
    <source>
        <dbReference type="Proteomes" id="UP000225740"/>
    </source>
</evidence>
<name>A0A2G1W779_9BACT</name>
<dbReference type="InterPro" id="IPR013043">
    <property type="entry name" value="DUF1595"/>
</dbReference>